<comment type="caution">
    <text evidence="1">The sequence shown here is derived from an EMBL/GenBank/DDBJ whole genome shotgun (WGS) entry which is preliminary data.</text>
</comment>
<proteinExistence type="predicted"/>
<evidence type="ECO:0000313" key="1">
    <source>
        <dbReference type="EMBL" id="KAE8726463.1"/>
    </source>
</evidence>
<gene>
    <name evidence="1" type="ORF">F3Y22_tig00006753pilonHSYRG00030</name>
</gene>
<sequence>MKENARPEDSNPLSTVDDIQKRLLRPADLHSPSECLNSSTLNLKKSGTVKKKLEDYLDPILLAALSSKIGRSKKAKLETMFKRDGLGFEWPVDELNLFAEEDSSNSNRGSRRNEAFDLNYDFDVIGDGDENIRSSFQRFRKTALKKFEH</sequence>
<evidence type="ECO:0000313" key="2">
    <source>
        <dbReference type="Proteomes" id="UP000436088"/>
    </source>
</evidence>
<dbReference type="Proteomes" id="UP000436088">
    <property type="component" value="Unassembled WGS sequence"/>
</dbReference>
<name>A0A6A3CBD5_HIBSY</name>
<keyword evidence="2" id="KW-1185">Reference proteome</keyword>
<accession>A0A6A3CBD5</accession>
<protein>
    <submittedName>
        <fullName evidence="1">Uncharacterized protein</fullName>
    </submittedName>
</protein>
<dbReference type="EMBL" id="VEPZ02000360">
    <property type="protein sequence ID" value="KAE8726463.1"/>
    <property type="molecule type" value="Genomic_DNA"/>
</dbReference>
<dbReference type="AlphaFoldDB" id="A0A6A3CBD5"/>
<reference evidence="1" key="1">
    <citation type="submission" date="2019-09" db="EMBL/GenBank/DDBJ databases">
        <title>Draft genome information of white flower Hibiscus syriacus.</title>
        <authorList>
            <person name="Kim Y.-M."/>
        </authorList>
    </citation>
    <scope>NUCLEOTIDE SEQUENCE [LARGE SCALE GENOMIC DNA]</scope>
    <source>
        <strain evidence="1">YM2019G1</strain>
    </source>
</reference>
<dbReference type="OrthoDB" id="1938258at2759"/>
<organism evidence="1 2">
    <name type="scientific">Hibiscus syriacus</name>
    <name type="common">Rose of Sharon</name>
    <dbReference type="NCBI Taxonomy" id="106335"/>
    <lineage>
        <taxon>Eukaryota</taxon>
        <taxon>Viridiplantae</taxon>
        <taxon>Streptophyta</taxon>
        <taxon>Embryophyta</taxon>
        <taxon>Tracheophyta</taxon>
        <taxon>Spermatophyta</taxon>
        <taxon>Magnoliopsida</taxon>
        <taxon>eudicotyledons</taxon>
        <taxon>Gunneridae</taxon>
        <taxon>Pentapetalae</taxon>
        <taxon>rosids</taxon>
        <taxon>malvids</taxon>
        <taxon>Malvales</taxon>
        <taxon>Malvaceae</taxon>
        <taxon>Malvoideae</taxon>
        <taxon>Hibiscus</taxon>
    </lineage>
</organism>